<accession>A0A1L9VF82</accession>
<dbReference type="VEuPathDB" id="FungiDB:ASPGLDRAFT_48709"/>
<proteinExistence type="predicted"/>
<dbReference type="RefSeq" id="XP_022399309.1">
    <property type="nucleotide sequence ID" value="XM_022546955.1"/>
</dbReference>
<dbReference type="AlphaFoldDB" id="A0A1L9VF82"/>
<protein>
    <submittedName>
        <fullName evidence="1">Uncharacterized protein</fullName>
    </submittedName>
</protein>
<dbReference type="Proteomes" id="UP000184300">
    <property type="component" value="Unassembled WGS sequence"/>
</dbReference>
<name>A0A1L9VF82_ASPGL</name>
<dbReference type="OrthoDB" id="5367135at2759"/>
<gene>
    <name evidence="1" type="ORF">ASPGLDRAFT_48709</name>
</gene>
<dbReference type="GeneID" id="34463216"/>
<evidence type="ECO:0000313" key="2">
    <source>
        <dbReference type="Proteomes" id="UP000184300"/>
    </source>
</evidence>
<organism evidence="1 2">
    <name type="scientific">Aspergillus glaucus CBS 516.65</name>
    <dbReference type="NCBI Taxonomy" id="1160497"/>
    <lineage>
        <taxon>Eukaryota</taxon>
        <taxon>Fungi</taxon>
        <taxon>Dikarya</taxon>
        <taxon>Ascomycota</taxon>
        <taxon>Pezizomycotina</taxon>
        <taxon>Eurotiomycetes</taxon>
        <taxon>Eurotiomycetidae</taxon>
        <taxon>Eurotiales</taxon>
        <taxon>Aspergillaceae</taxon>
        <taxon>Aspergillus</taxon>
        <taxon>Aspergillus subgen. Aspergillus</taxon>
    </lineage>
</organism>
<keyword evidence="2" id="KW-1185">Reference proteome</keyword>
<dbReference type="EMBL" id="KV878901">
    <property type="protein sequence ID" value="OJJ82611.1"/>
    <property type="molecule type" value="Genomic_DNA"/>
</dbReference>
<sequence length="89" mass="9799">MSSPIQILARNLHAAATAPSEDGEGVYLVHEDEGSLSQQLWVDNEPGMNTFITEGIKANTPVLYLVNQNEVNLFAMSIPRPEALILLFF</sequence>
<evidence type="ECO:0000313" key="1">
    <source>
        <dbReference type="EMBL" id="OJJ82611.1"/>
    </source>
</evidence>
<reference evidence="2" key="1">
    <citation type="journal article" date="2017" name="Genome Biol.">
        <title>Comparative genomics reveals high biological diversity and specific adaptations in the industrially and medically important fungal genus Aspergillus.</title>
        <authorList>
            <person name="de Vries R.P."/>
            <person name="Riley R."/>
            <person name="Wiebenga A."/>
            <person name="Aguilar-Osorio G."/>
            <person name="Amillis S."/>
            <person name="Uchima C.A."/>
            <person name="Anderluh G."/>
            <person name="Asadollahi M."/>
            <person name="Askin M."/>
            <person name="Barry K."/>
            <person name="Battaglia E."/>
            <person name="Bayram O."/>
            <person name="Benocci T."/>
            <person name="Braus-Stromeyer S.A."/>
            <person name="Caldana C."/>
            <person name="Canovas D."/>
            <person name="Cerqueira G.C."/>
            <person name="Chen F."/>
            <person name="Chen W."/>
            <person name="Choi C."/>
            <person name="Clum A."/>
            <person name="Dos Santos R.A."/>
            <person name="Damasio A.R."/>
            <person name="Diallinas G."/>
            <person name="Emri T."/>
            <person name="Fekete E."/>
            <person name="Flipphi M."/>
            <person name="Freyberg S."/>
            <person name="Gallo A."/>
            <person name="Gournas C."/>
            <person name="Habgood R."/>
            <person name="Hainaut M."/>
            <person name="Harispe M.L."/>
            <person name="Henrissat B."/>
            <person name="Hilden K.S."/>
            <person name="Hope R."/>
            <person name="Hossain A."/>
            <person name="Karabika E."/>
            <person name="Karaffa L."/>
            <person name="Karanyi Z."/>
            <person name="Krasevec N."/>
            <person name="Kuo A."/>
            <person name="Kusch H."/>
            <person name="LaButti K."/>
            <person name="Lagendijk E.L."/>
            <person name="Lapidus A."/>
            <person name="Levasseur A."/>
            <person name="Lindquist E."/>
            <person name="Lipzen A."/>
            <person name="Logrieco A.F."/>
            <person name="MacCabe A."/>
            <person name="Maekelae M.R."/>
            <person name="Malavazi I."/>
            <person name="Melin P."/>
            <person name="Meyer V."/>
            <person name="Mielnichuk N."/>
            <person name="Miskei M."/>
            <person name="Molnar A.P."/>
            <person name="Mule G."/>
            <person name="Ngan C.Y."/>
            <person name="Orejas M."/>
            <person name="Orosz E."/>
            <person name="Ouedraogo J.P."/>
            <person name="Overkamp K.M."/>
            <person name="Park H.-S."/>
            <person name="Perrone G."/>
            <person name="Piumi F."/>
            <person name="Punt P.J."/>
            <person name="Ram A.F."/>
            <person name="Ramon A."/>
            <person name="Rauscher S."/>
            <person name="Record E."/>
            <person name="Riano-Pachon D.M."/>
            <person name="Robert V."/>
            <person name="Roehrig J."/>
            <person name="Ruller R."/>
            <person name="Salamov A."/>
            <person name="Salih N.S."/>
            <person name="Samson R.A."/>
            <person name="Sandor E."/>
            <person name="Sanguinetti M."/>
            <person name="Schuetze T."/>
            <person name="Sepcic K."/>
            <person name="Shelest E."/>
            <person name="Sherlock G."/>
            <person name="Sophianopoulou V."/>
            <person name="Squina F.M."/>
            <person name="Sun H."/>
            <person name="Susca A."/>
            <person name="Todd R.B."/>
            <person name="Tsang A."/>
            <person name="Unkles S.E."/>
            <person name="van de Wiele N."/>
            <person name="van Rossen-Uffink D."/>
            <person name="Oliveira J.V."/>
            <person name="Vesth T.C."/>
            <person name="Visser J."/>
            <person name="Yu J.-H."/>
            <person name="Zhou M."/>
            <person name="Andersen M.R."/>
            <person name="Archer D.B."/>
            <person name="Baker S.E."/>
            <person name="Benoit I."/>
            <person name="Brakhage A.A."/>
            <person name="Braus G.H."/>
            <person name="Fischer R."/>
            <person name="Frisvad J.C."/>
            <person name="Goldman G.H."/>
            <person name="Houbraken J."/>
            <person name="Oakley B."/>
            <person name="Pocsi I."/>
            <person name="Scazzocchio C."/>
            <person name="Seiboth B."/>
            <person name="vanKuyk P.A."/>
            <person name="Wortman J."/>
            <person name="Dyer P.S."/>
            <person name="Grigoriev I.V."/>
        </authorList>
    </citation>
    <scope>NUCLEOTIDE SEQUENCE [LARGE SCALE GENOMIC DNA]</scope>
    <source>
        <strain evidence="2">CBS 516.65</strain>
    </source>
</reference>